<accession>A0A062U9B8</accession>
<dbReference type="Gene3D" id="2.40.50.100">
    <property type="match status" value="1"/>
</dbReference>
<dbReference type="InterPro" id="IPR058625">
    <property type="entry name" value="MdtA-like_BSH"/>
</dbReference>
<dbReference type="FunFam" id="2.40.420.20:FF:000001">
    <property type="entry name" value="Efflux RND transporter periplasmic adaptor subunit"/>
    <property type="match status" value="1"/>
</dbReference>
<comment type="caution">
    <text evidence="9">The sequence shown here is derived from an EMBL/GenBank/DDBJ whole genome shotgun (WGS) entry which is preliminary data.</text>
</comment>
<evidence type="ECO:0000256" key="1">
    <source>
        <dbReference type="ARBA" id="ARBA00004196"/>
    </source>
</evidence>
<dbReference type="PANTHER" id="PTHR30158:SF3">
    <property type="entry name" value="MULTIDRUG EFFLUX PUMP SUBUNIT ACRA-RELATED"/>
    <property type="match status" value="1"/>
</dbReference>
<reference evidence="9 10" key="1">
    <citation type="journal article" date="2014" name="Antonie Van Leeuwenhoek">
        <title>Hyphomonas beringensis sp. nov. and Hyphomonas chukchiensis sp. nov., isolated from surface seawater of the Bering Sea and Chukchi Sea.</title>
        <authorList>
            <person name="Li C."/>
            <person name="Lai Q."/>
            <person name="Li G."/>
            <person name="Dong C."/>
            <person name="Wang J."/>
            <person name="Liao Y."/>
            <person name="Shao Z."/>
        </authorList>
    </citation>
    <scope>NUCLEOTIDE SEQUENCE [LARGE SCALE GENOMIC DNA]</scope>
    <source>
        <strain evidence="9 10">25B14_1</strain>
    </source>
</reference>
<evidence type="ECO:0000313" key="10">
    <source>
        <dbReference type="Proteomes" id="UP000027037"/>
    </source>
</evidence>
<dbReference type="NCBIfam" id="TIGR01730">
    <property type="entry name" value="RND_mfp"/>
    <property type="match status" value="1"/>
</dbReference>
<dbReference type="PANTHER" id="PTHR30158">
    <property type="entry name" value="ACRA/E-RELATED COMPONENT OF DRUG EFFLUX TRANSPORTER"/>
    <property type="match status" value="1"/>
</dbReference>
<dbReference type="Gene3D" id="2.40.420.20">
    <property type="match status" value="1"/>
</dbReference>
<feature type="coiled-coil region" evidence="3">
    <location>
        <begin position="98"/>
        <end position="132"/>
    </location>
</feature>
<dbReference type="PATRIC" id="fig|1280946.3.peg.1364"/>
<evidence type="ECO:0000259" key="8">
    <source>
        <dbReference type="Pfam" id="PF25967"/>
    </source>
</evidence>
<dbReference type="RefSeq" id="WP_034794614.1">
    <property type="nucleotide sequence ID" value="NZ_AWFF01000032.1"/>
</dbReference>
<protein>
    <submittedName>
        <fullName evidence="9">Uncharacterized protein</fullName>
    </submittedName>
</protein>
<dbReference type="EMBL" id="AWFF01000032">
    <property type="protein sequence ID" value="KCZ54897.1"/>
    <property type="molecule type" value="Genomic_DNA"/>
</dbReference>
<feature type="domain" description="Multidrug resistance protein MdtA-like C-terminal permuted SH3" evidence="8">
    <location>
        <begin position="307"/>
        <end position="366"/>
    </location>
</feature>
<organism evidence="9 10">
    <name type="scientific">Hyphomonas beringensis</name>
    <dbReference type="NCBI Taxonomy" id="1280946"/>
    <lineage>
        <taxon>Bacteria</taxon>
        <taxon>Pseudomonadati</taxon>
        <taxon>Pseudomonadota</taxon>
        <taxon>Alphaproteobacteria</taxon>
        <taxon>Hyphomonadales</taxon>
        <taxon>Hyphomonadaceae</taxon>
        <taxon>Hyphomonas</taxon>
    </lineage>
</organism>
<dbReference type="InterPro" id="IPR058627">
    <property type="entry name" value="MdtA-like_C"/>
</dbReference>
<dbReference type="OrthoDB" id="9816569at2"/>
<dbReference type="SUPFAM" id="SSF111369">
    <property type="entry name" value="HlyD-like secretion proteins"/>
    <property type="match status" value="1"/>
</dbReference>
<evidence type="ECO:0000259" key="6">
    <source>
        <dbReference type="Pfam" id="PF25917"/>
    </source>
</evidence>
<comment type="similarity">
    <text evidence="2">Belongs to the membrane fusion protein (MFP) (TC 8.A.1) family.</text>
</comment>
<proteinExistence type="inferred from homology"/>
<dbReference type="Gene3D" id="1.10.287.470">
    <property type="entry name" value="Helix hairpin bin"/>
    <property type="match status" value="1"/>
</dbReference>
<evidence type="ECO:0000256" key="4">
    <source>
        <dbReference type="SAM" id="SignalP"/>
    </source>
</evidence>
<dbReference type="AlphaFoldDB" id="A0A062U9B8"/>
<dbReference type="GO" id="GO:0022857">
    <property type="term" value="F:transmembrane transporter activity"/>
    <property type="evidence" value="ECO:0007669"/>
    <property type="project" value="InterPro"/>
</dbReference>
<dbReference type="InterPro" id="IPR058626">
    <property type="entry name" value="MdtA-like_b-barrel"/>
</dbReference>
<feature type="domain" description="Multidrug resistance protein MdtA-like barrel-sandwich hybrid" evidence="6">
    <location>
        <begin position="65"/>
        <end position="204"/>
    </location>
</feature>
<dbReference type="STRING" id="1280946.HY29_01455"/>
<keyword evidence="4" id="KW-0732">Signal</keyword>
<keyword evidence="3" id="KW-0175">Coiled coil</keyword>
<dbReference type="GO" id="GO:0046677">
    <property type="term" value="P:response to antibiotic"/>
    <property type="evidence" value="ECO:0007669"/>
    <property type="project" value="TreeGrafter"/>
</dbReference>
<dbReference type="eggNOG" id="COG0845">
    <property type="taxonomic scope" value="Bacteria"/>
</dbReference>
<dbReference type="PROSITE" id="PS51257">
    <property type="entry name" value="PROKAR_LIPOPROTEIN"/>
    <property type="match status" value="1"/>
</dbReference>
<name>A0A062U9B8_9PROT</name>
<feature type="domain" description="Multidrug resistance protein MdtA-like beta-barrel" evidence="7">
    <location>
        <begin position="211"/>
        <end position="301"/>
    </location>
</feature>
<dbReference type="GO" id="GO:0005886">
    <property type="term" value="C:plasma membrane"/>
    <property type="evidence" value="ECO:0007669"/>
    <property type="project" value="TreeGrafter"/>
</dbReference>
<sequence length="394" mass="42144">MRIPTQTLSALVVATSLLLAACGNDAPATDMSQQQAAPRVETMTAELTSVPNTIELSGRARAYTEAEIRPQVTGLIKERLFKEGDVVQKGQALYQIDAAEYAAAARSAEASLERAQATADVARETANRYKRLAEINAVSQQEYDQAVASARQAEADISMQKAALDRTRIDLARTKITSPITGTIGRSSVTQGALVTQNQAEPLARVLQLDPVYVDLTVSSSRILNWRQQMASGEIATTEKRTIPVNILLSDNDTNGLVGDLEFSEVNVDESAGTVAVRVVVPNPDGIILPGMFVRANFSAGNYEGVFLLPQSVVSRSATGQATVMIVKDDGTLEQRVIEIAEQMDNSWIVTSGLKPGEKIAVSNLQSIRPGMKVTPISEASKLSASQDARGGSK</sequence>
<dbReference type="Pfam" id="PF25876">
    <property type="entry name" value="HH_MFP_RND"/>
    <property type="match status" value="1"/>
</dbReference>
<evidence type="ECO:0000313" key="9">
    <source>
        <dbReference type="EMBL" id="KCZ54897.1"/>
    </source>
</evidence>
<dbReference type="Proteomes" id="UP000027037">
    <property type="component" value="Unassembled WGS sequence"/>
</dbReference>
<feature type="signal peptide" evidence="4">
    <location>
        <begin position="1"/>
        <end position="20"/>
    </location>
</feature>
<dbReference type="InterPro" id="IPR058624">
    <property type="entry name" value="MdtA-like_HH"/>
</dbReference>
<dbReference type="Pfam" id="PF25967">
    <property type="entry name" value="RND-MFP_C"/>
    <property type="match status" value="1"/>
</dbReference>
<feature type="chain" id="PRO_5001614466" evidence="4">
    <location>
        <begin position="21"/>
        <end position="394"/>
    </location>
</feature>
<dbReference type="Pfam" id="PF25917">
    <property type="entry name" value="BSH_RND"/>
    <property type="match status" value="1"/>
</dbReference>
<feature type="domain" description="Multidrug resistance protein MdtA-like alpha-helical hairpin" evidence="5">
    <location>
        <begin position="106"/>
        <end position="173"/>
    </location>
</feature>
<dbReference type="InterPro" id="IPR006143">
    <property type="entry name" value="RND_pump_MFP"/>
</dbReference>
<evidence type="ECO:0000256" key="3">
    <source>
        <dbReference type="SAM" id="Coils"/>
    </source>
</evidence>
<evidence type="ECO:0000256" key="2">
    <source>
        <dbReference type="ARBA" id="ARBA00009477"/>
    </source>
</evidence>
<evidence type="ECO:0000259" key="5">
    <source>
        <dbReference type="Pfam" id="PF25876"/>
    </source>
</evidence>
<comment type="subcellular location">
    <subcellularLocation>
        <location evidence="1">Cell envelope</location>
    </subcellularLocation>
</comment>
<dbReference type="Pfam" id="PF25944">
    <property type="entry name" value="Beta-barrel_RND"/>
    <property type="match status" value="1"/>
</dbReference>
<dbReference type="GO" id="GO:0030313">
    <property type="term" value="C:cell envelope"/>
    <property type="evidence" value="ECO:0007669"/>
    <property type="project" value="UniProtKB-SubCell"/>
</dbReference>
<dbReference type="Gene3D" id="2.40.30.170">
    <property type="match status" value="1"/>
</dbReference>
<evidence type="ECO:0000259" key="7">
    <source>
        <dbReference type="Pfam" id="PF25944"/>
    </source>
</evidence>
<gene>
    <name evidence="9" type="ORF">HY29_01455</name>
</gene>
<keyword evidence="10" id="KW-1185">Reference proteome</keyword>